<dbReference type="AlphaFoldDB" id="A0A135ZZK7"/>
<dbReference type="EMBL" id="LSNE01000006">
    <property type="protein sequence ID" value="KXI28425.1"/>
    <property type="molecule type" value="Genomic_DNA"/>
</dbReference>
<feature type="signal peptide" evidence="1">
    <location>
        <begin position="1"/>
        <end position="26"/>
    </location>
</feature>
<keyword evidence="1" id="KW-0732">Signal</keyword>
<evidence type="ECO:0000256" key="1">
    <source>
        <dbReference type="SAM" id="SignalP"/>
    </source>
</evidence>
<evidence type="ECO:0000313" key="3">
    <source>
        <dbReference type="Proteomes" id="UP000070299"/>
    </source>
</evidence>
<comment type="caution">
    <text evidence="2">The sequence shown here is derived from an EMBL/GenBank/DDBJ whole genome shotgun (WGS) entry which is preliminary data.</text>
</comment>
<keyword evidence="3" id="KW-1185">Reference proteome</keyword>
<evidence type="ECO:0000313" key="2">
    <source>
        <dbReference type="EMBL" id="KXI28425.1"/>
    </source>
</evidence>
<feature type="chain" id="PRO_5007469161" evidence="1">
    <location>
        <begin position="27"/>
        <end position="589"/>
    </location>
</feature>
<name>A0A135ZZK7_9ALTE</name>
<protein>
    <submittedName>
        <fullName evidence="2">Uncharacterized protein</fullName>
    </submittedName>
</protein>
<proteinExistence type="predicted"/>
<dbReference type="Proteomes" id="UP000070299">
    <property type="component" value="Unassembled WGS sequence"/>
</dbReference>
<gene>
    <name evidence="2" type="ORF">AX660_15090</name>
</gene>
<dbReference type="OrthoDB" id="7620599at2"/>
<dbReference type="STRING" id="1799789.AX660_15090"/>
<organism evidence="2 3">
    <name type="scientific">Paraglaciecola hydrolytica</name>
    <dbReference type="NCBI Taxonomy" id="1799789"/>
    <lineage>
        <taxon>Bacteria</taxon>
        <taxon>Pseudomonadati</taxon>
        <taxon>Pseudomonadota</taxon>
        <taxon>Gammaproteobacteria</taxon>
        <taxon>Alteromonadales</taxon>
        <taxon>Alteromonadaceae</taxon>
        <taxon>Paraglaciecola</taxon>
    </lineage>
</organism>
<sequence>MKILSALTRAIPVLAIGILSGGAAHADGPFAPQFIPHAEPGQCIPIKRSKACQRTDQNYLVNKADGSGTTYVSIIDDNTLSYSTISKTASMLGEPLYPKDDSYTKKTLAARFYRGLMLKDEAKIIEPAIYSYILPVSDKVALATANESTRFYGKNNPYRTETNKFYFVNLDGKLTKPERPGMVPNSFYYIGGYYSGMPAHVFERVQINEARGTLTVRQFDGYGNERAVFDNILIHKRKDNYDSFELSFYVNSDTKTFTVSALHPETGEPASLWFASDGSVIGYRPPVEPRSILINDKESINTGLVSIVGQLPVLTDLKDDRLYHPVDGNGEKIPAPDNFIGMARLFHKQGKVGSVSTAHNYYSKWVLVYALPTGYGFKTDYGSDFDSQGIRSAYGVLSAENKLKMFSGFGYRRVADGSFATILRPFDQYQEDGVTPVERALPTVWSQVWSSSEHGMSLVATTDDKDPEKTFTSSTEAFEAIGRARVAHDRAYAARVAASRKAQAEQQAFYEAERARRQAELQAHFAKEAQRKAELMAKNKYRPKTGAEEFEERMKLMQNHWSQKNKPNLAPGTKICYDMGDGSDFCFAY</sequence>
<accession>A0A135ZZK7</accession>
<dbReference type="RefSeq" id="WP_068377222.1">
    <property type="nucleotide sequence ID" value="NZ_LSNE01000006.1"/>
</dbReference>
<reference evidence="3" key="1">
    <citation type="submission" date="2016-02" db="EMBL/GenBank/DDBJ databases">
        <authorList>
            <person name="Schultz-Johansen M."/>
            <person name="Glaring M.A."/>
            <person name="Bech P.K."/>
            <person name="Stougaard P."/>
        </authorList>
    </citation>
    <scope>NUCLEOTIDE SEQUENCE [LARGE SCALE GENOMIC DNA]</scope>
    <source>
        <strain evidence="3">S66</strain>
    </source>
</reference>